<evidence type="ECO:0008006" key="3">
    <source>
        <dbReference type="Google" id="ProtNLM"/>
    </source>
</evidence>
<dbReference type="EMBL" id="AP022598">
    <property type="protein sequence ID" value="BBY73659.1"/>
    <property type="molecule type" value="Genomic_DNA"/>
</dbReference>
<dbReference type="Proteomes" id="UP000466554">
    <property type="component" value="Chromosome"/>
</dbReference>
<proteinExistence type="predicted"/>
<organism evidence="1 2">
    <name type="scientific">Mycolicibacterium parafortuitum</name>
    <name type="common">Mycobacterium parafortuitum</name>
    <dbReference type="NCBI Taxonomy" id="39692"/>
    <lineage>
        <taxon>Bacteria</taxon>
        <taxon>Bacillati</taxon>
        <taxon>Actinomycetota</taxon>
        <taxon>Actinomycetes</taxon>
        <taxon>Mycobacteriales</taxon>
        <taxon>Mycobacteriaceae</taxon>
        <taxon>Mycolicibacterium</taxon>
    </lineage>
</organism>
<sequence>MRVCGRHAVPVGYDAHARAAAVTAVYRAPLRSRSDDVPFDLTFDRALRLGLCGFGRFGDAERLARRVVRFADVPDGSFVWARDPDGLYRLGRIDGPYGYDADGEDVDLVHVRPCRWLDTAFSESRCPAAVVATFGRGGRNFQQIHDERVGEESTRIWNTSPTGR</sequence>
<name>A0A7I7TZ06_MYCPF</name>
<accession>A0A7I7TZ06</accession>
<gene>
    <name evidence="1" type="ORF">MPRF_05580</name>
</gene>
<reference evidence="1 2" key="1">
    <citation type="journal article" date="2019" name="Emerg. Microbes Infect.">
        <title>Comprehensive subspecies identification of 175 nontuberculous mycobacteria species based on 7547 genomic profiles.</title>
        <authorList>
            <person name="Matsumoto Y."/>
            <person name="Kinjo T."/>
            <person name="Motooka D."/>
            <person name="Nabeya D."/>
            <person name="Jung N."/>
            <person name="Uechi K."/>
            <person name="Horii T."/>
            <person name="Iida T."/>
            <person name="Fujita J."/>
            <person name="Nakamura S."/>
        </authorList>
    </citation>
    <scope>NUCLEOTIDE SEQUENCE [LARGE SCALE GENOMIC DNA]</scope>
    <source>
        <strain evidence="1 2">JCM 6367</strain>
    </source>
</reference>
<dbReference type="AlphaFoldDB" id="A0A7I7TZ06"/>
<evidence type="ECO:0000313" key="1">
    <source>
        <dbReference type="EMBL" id="BBY73659.1"/>
    </source>
</evidence>
<evidence type="ECO:0000313" key="2">
    <source>
        <dbReference type="Proteomes" id="UP000466554"/>
    </source>
</evidence>
<protein>
    <recommendedName>
        <fullName evidence="3">GAF domain-containing protein</fullName>
    </recommendedName>
</protein>